<dbReference type="Gene3D" id="3.40.50.620">
    <property type="entry name" value="HUPs"/>
    <property type="match status" value="1"/>
</dbReference>
<dbReference type="CDD" id="cd00293">
    <property type="entry name" value="USP-like"/>
    <property type="match status" value="1"/>
</dbReference>
<dbReference type="EMBL" id="JAAVLX010000001">
    <property type="protein sequence ID" value="NOJ38106.1"/>
    <property type="molecule type" value="Genomic_DNA"/>
</dbReference>
<evidence type="ECO:0000256" key="2">
    <source>
        <dbReference type="ARBA" id="ARBA00022741"/>
    </source>
</evidence>
<dbReference type="InterPro" id="IPR006015">
    <property type="entry name" value="Universal_stress_UspA"/>
</dbReference>
<dbReference type="InterPro" id="IPR006016">
    <property type="entry name" value="UspA"/>
</dbReference>
<dbReference type="Pfam" id="PF00582">
    <property type="entry name" value="Usp"/>
    <property type="match status" value="1"/>
</dbReference>
<dbReference type="AlphaFoldDB" id="A0A7Y4GLW4"/>
<dbReference type="InterPro" id="IPR014729">
    <property type="entry name" value="Rossmann-like_a/b/a_fold"/>
</dbReference>
<accession>A0A7Y4GLW4</accession>
<dbReference type="PRINTS" id="PR01438">
    <property type="entry name" value="UNVRSLSTRESS"/>
</dbReference>
<keyword evidence="2" id="KW-0547">Nucleotide-binding</keyword>
<protein>
    <submittedName>
        <fullName evidence="5">Universal stress protein</fullName>
    </submittedName>
</protein>
<dbReference type="SUPFAM" id="SSF52402">
    <property type="entry name" value="Adenine nucleotide alpha hydrolases-like"/>
    <property type="match status" value="1"/>
</dbReference>
<gene>
    <name evidence="5" type="ORF">HCN58_00465</name>
</gene>
<keyword evidence="6" id="KW-1185">Reference proteome</keyword>
<evidence type="ECO:0000313" key="5">
    <source>
        <dbReference type="EMBL" id="NOJ38106.1"/>
    </source>
</evidence>
<evidence type="ECO:0000313" key="6">
    <source>
        <dbReference type="Proteomes" id="UP000544122"/>
    </source>
</evidence>
<proteinExistence type="inferred from homology"/>
<name>A0A7Y4GLW4_9BRAD</name>
<keyword evidence="3" id="KW-0067">ATP-binding</keyword>
<feature type="domain" description="UspA" evidence="4">
    <location>
        <begin position="2"/>
        <end position="60"/>
    </location>
</feature>
<organism evidence="5 6">
    <name type="scientific">Bradyrhizobium australiense</name>
    <dbReference type="NCBI Taxonomy" id="2721161"/>
    <lineage>
        <taxon>Bacteria</taxon>
        <taxon>Pseudomonadati</taxon>
        <taxon>Pseudomonadota</taxon>
        <taxon>Alphaproteobacteria</taxon>
        <taxon>Hyphomicrobiales</taxon>
        <taxon>Nitrobacteraceae</taxon>
        <taxon>Bradyrhizobium</taxon>
    </lineage>
</organism>
<dbReference type="Proteomes" id="UP000544122">
    <property type="component" value="Unassembled WGS sequence"/>
</dbReference>
<dbReference type="PANTHER" id="PTHR46268">
    <property type="entry name" value="STRESS RESPONSE PROTEIN NHAX"/>
    <property type="match status" value="1"/>
</dbReference>
<evidence type="ECO:0000256" key="1">
    <source>
        <dbReference type="ARBA" id="ARBA00008791"/>
    </source>
</evidence>
<evidence type="ECO:0000256" key="3">
    <source>
        <dbReference type="ARBA" id="ARBA00022840"/>
    </source>
</evidence>
<sequence>MHVHVVSGHPVRMIMDLVPQIGADLLVIGATGHSALYERMIGSRADRIVQMAACPVLVMK</sequence>
<reference evidence="5 6" key="1">
    <citation type="submission" date="2020-03" db="EMBL/GenBank/DDBJ databases">
        <title>Bradyrhizobium diversity isolated from nodules of Indigofera sp.</title>
        <authorList>
            <person name="Klepa M."/>
            <person name="Helene L."/>
            <person name="Hungria M."/>
        </authorList>
    </citation>
    <scope>NUCLEOTIDE SEQUENCE [LARGE SCALE GENOMIC DNA]</scope>
    <source>
        <strain evidence="5 6">WSM 1791</strain>
    </source>
</reference>
<comment type="caution">
    <text evidence="5">The sequence shown here is derived from an EMBL/GenBank/DDBJ whole genome shotgun (WGS) entry which is preliminary data.</text>
</comment>
<comment type="similarity">
    <text evidence="1">Belongs to the universal stress protein A family.</text>
</comment>
<dbReference type="PANTHER" id="PTHR46268:SF27">
    <property type="entry name" value="UNIVERSAL STRESS PROTEIN RV2623"/>
    <property type="match status" value="1"/>
</dbReference>
<dbReference type="RefSeq" id="WP_171577422.1">
    <property type="nucleotide sequence ID" value="NZ_JAAVLX010000001.1"/>
</dbReference>
<dbReference type="GO" id="GO:0005524">
    <property type="term" value="F:ATP binding"/>
    <property type="evidence" value="ECO:0007669"/>
    <property type="project" value="UniProtKB-KW"/>
</dbReference>
<evidence type="ECO:0000259" key="4">
    <source>
        <dbReference type="Pfam" id="PF00582"/>
    </source>
</evidence>